<evidence type="ECO:0000313" key="1">
    <source>
        <dbReference type="EMBL" id="JAE08690.1"/>
    </source>
</evidence>
<organism evidence="1">
    <name type="scientific">Arundo donax</name>
    <name type="common">Giant reed</name>
    <name type="synonym">Donax arundinaceus</name>
    <dbReference type="NCBI Taxonomy" id="35708"/>
    <lineage>
        <taxon>Eukaryota</taxon>
        <taxon>Viridiplantae</taxon>
        <taxon>Streptophyta</taxon>
        <taxon>Embryophyta</taxon>
        <taxon>Tracheophyta</taxon>
        <taxon>Spermatophyta</taxon>
        <taxon>Magnoliopsida</taxon>
        <taxon>Liliopsida</taxon>
        <taxon>Poales</taxon>
        <taxon>Poaceae</taxon>
        <taxon>PACMAD clade</taxon>
        <taxon>Arundinoideae</taxon>
        <taxon>Arundineae</taxon>
        <taxon>Arundo</taxon>
    </lineage>
</organism>
<proteinExistence type="predicted"/>
<name>A0A0A9F6Q4_ARUDO</name>
<accession>A0A0A9F6Q4</accession>
<dbReference type="EMBL" id="GBRH01189206">
    <property type="protein sequence ID" value="JAE08690.1"/>
    <property type="molecule type" value="Transcribed_RNA"/>
</dbReference>
<reference evidence="1" key="2">
    <citation type="journal article" date="2015" name="Data Brief">
        <title>Shoot transcriptome of the giant reed, Arundo donax.</title>
        <authorList>
            <person name="Barrero R.A."/>
            <person name="Guerrero F.D."/>
            <person name="Moolhuijzen P."/>
            <person name="Goolsby J.A."/>
            <person name="Tidwell J."/>
            <person name="Bellgard S.E."/>
            <person name="Bellgard M.I."/>
        </authorList>
    </citation>
    <scope>NUCLEOTIDE SEQUENCE</scope>
    <source>
        <tissue evidence="1">Shoot tissue taken approximately 20 cm above the soil surface</tissue>
    </source>
</reference>
<sequence length="37" mass="4186">MPGWRLFCHMMSAKLVAKFSWENSGSLMTLLLQGEKG</sequence>
<reference evidence="1" key="1">
    <citation type="submission" date="2014-09" db="EMBL/GenBank/DDBJ databases">
        <authorList>
            <person name="Magalhaes I.L.F."/>
            <person name="Oliveira U."/>
            <person name="Santos F.R."/>
            <person name="Vidigal T.H.D.A."/>
            <person name="Brescovit A.D."/>
            <person name="Santos A.J."/>
        </authorList>
    </citation>
    <scope>NUCLEOTIDE SEQUENCE</scope>
    <source>
        <tissue evidence="1">Shoot tissue taken approximately 20 cm above the soil surface</tissue>
    </source>
</reference>
<protein>
    <submittedName>
        <fullName evidence="1">Uncharacterized protein</fullName>
    </submittedName>
</protein>
<dbReference type="AlphaFoldDB" id="A0A0A9F6Q4"/>